<evidence type="ECO:0000256" key="1">
    <source>
        <dbReference type="ARBA" id="ARBA00001971"/>
    </source>
</evidence>
<comment type="similarity">
    <text evidence="2 8">Belongs to the cytochrome P450 family.</text>
</comment>
<proteinExistence type="inferred from homology"/>
<dbReference type="InterPro" id="IPR050364">
    <property type="entry name" value="Cytochrome_P450_fung"/>
</dbReference>
<gene>
    <name evidence="10" type="ORF">A1O3_08204</name>
</gene>
<dbReference type="InterPro" id="IPR036396">
    <property type="entry name" value="Cyt_P450_sf"/>
</dbReference>
<dbReference type="GO" id="GO:0016705">
    <property type="term" value="F:oxidoreductase activity, acting on paired donors, with incorporation or reduction of molecular oxygen"/>
    <property type="evidence" value="ECO:0007669"/>
    <property type="project" value="InterPro"/>
</dbReference>
<evidence type="ECO:0000313" key="10">
    <source>
        <dbReference type="EMBL" id="EXJ79919.1"/>
    </source>
</evidence>
<evidence type="ECO:0000256" key="2">
    <source>
        <dbReference type="ARBA" id="ARBA00010617"/>
    </source>
</evidence>
<dbReference type="GO" id="GO:0020037">
    <property type="term" value="F:heme binding"/>
    <property type="evidence" value="ECO:0007669"/>
    <property type="project" value="InterPro"/>
</dbReference>
<evidence type="ECO:0000256" key="3">
    <source>
        <dbReference type="ARBA" id="ARBA00022723"/>
    </source>
</evidence>
<dbReference type="PANTHER" id="PTHR46300">
    <property type="entry name" value="P450, PUTATIVE (EUROFUNG)-RELATED-RELATED"/>
    <property type="match status" value="1"/>
</dbReference>
<evidence type="ECO:0000256" key="5">
    <source>
        <dbReference type="ARBA" id="ARBA00023004"/>
    </source>
</evidence>
<dbReference type="PRINTS" id="PR00463">
    <property type="entry name" value="EP450I"/>
</dbReference>
<keyword evidence="11" id="KW-1185">Reference proteome</keyword>
<dbReference type="GO" id="GO:0005506">
    <property type="term" value="F:iron ion binding"/>
    <property type="evidence" value="ECO:0007669"/>
    <property type="project" value="InterPro"/>
</dbReference>
<sequence>MTMKMFFPWYLALLATVVLLVRILRIGRRPRRYPPGPPTIPILGNLHQSLVLNLTHFGMQMPSKDVHKQFQRWSAQYGPVFSLILGTTTMVVLSSDVAVKEVLDKRSAVTNERGDHYVGHRLLTGGEHMLLMPNGPKWRLQRKLFQKMLNLQVTRTYLPYVMLENKQMLVDLIQKPDDFIHHIKRYSNSLITTMAYGRRTPSSDDPTLIRFLQGLEDFTTFMQSSTAALMDVYPVLRRLPAWMTPITKDASEHQKRTAAFYVSLWLETKAKLAQGTAKPCFCVDLLLAQKQEGFTDQFGAYLAGAALEAGTDTTGGELCGFVKAMVLFPAAQHKAQAELDRVVGDNRLPTIDDLPRLPYLRACVKETLRWMPTAIMGAAPHAAKEDIQYMGYTIPAGAMLINNVYTIHHDPGRYAHPHEFDPDRYEGDLSTAAESAQNADVAKRDHFVFGAGRRLCAGIHLAEQSIFLAISRMLWTFDISPKLDPVTNSPILPEPDRYTQAVVCMPEPFEATFTPRSQRRVDIVMAEWREAQNELDEKQQWRTVGEGMKFSKI</sequence>
<keyword evidence="4 8" id="KW-0560">Oxidoreductase</keyword>
<dbReference type="AlphaFoldDB" id="W9YC65"/>
<organism evidence="10 11">
    <name type="scientific">Capronia epimyces CBS 606.96</name>
    <dbReference type="NCBI Taxonomy" id="1182542"/>
    <lineage>
        <taxon>Eukaryota</taxon>
        <taxon>Fungi</taxon>
        <taxon>Dikarya</taxon>
        <taxon>Ascomycota</taxon>
        <taxon>Pezizomycotina</taxon>
        <taxon>Eurotiomycetes</taxon>
        <taxon>Chaetothyriomycetidae</taxon>
        <taxon>Chaetothyriales</taxon>
        <taxon>Herpotrichiellaceae</taxon>
        <taxon>Capronia</taxon>
    </lineage>
</organism>
<evidence type="ECO:0000256" key="6">
    <source>
        <dbReference type="ARBA" id="ARBA00023033"/>
    </source>
</evidence>
<dbReference type="SUPFAM" id="SSF48264">
    <property type="entry name" value="Cytochrome P450"/>
    <property type="match status" value="1"/>
</dbReference>
<dbReference type="CDD" id="cd11065">
    <property type="entry name" value="CYP64-like"/>
    <property type="match status" value="1"/>
</dbReference>
<accession>W9YC65</accession>
<dbReference type="InterPro" id="IPR017972">
    <property type="entry name" value="Cyt_P450_CS"/>
</dbReference>
<dbReference type="HOGENOM" id="CLU_001570_2_1_1"/>
<dbReference type="RefSeq" id="XP_007736493.1">
    <property type="nucleotide sequence ID" value="XM_007738303.1"/>
</dbReference>
<dbReference type="GeneID" id="19172293"/>
<dbReference type="Pfam" id="PF00067">
    <property type="entry name" value="p450"/>
    <property type="match status" value="1"/>
</dbReference>
<protein>
    <recommendedName>
        <fullName evidence="12">Cytochrome P450 oxidoreductase</fullName>
    </recommendedName>
</protein>
<dbReference type="EMBL" id="AMGY01000007">
    <property type="protein sequence ID" value="EXJ79919.1"/>
    <property type="molecule type" value="Genomic_DNA"/>
</dbReference>
<keyword evidence="9" id="KW-0812">Transmembrane</keyword>
<evidence type="ECO:0000256" key="4">
    <source>
        <dbReference type="ARBA" id="ARBA00023002"/>
    </source>
</evidence>
<evidence type="ECO:0008006" key="12">
    <source>
        <dbReference type="Google" id="ProtNLM"/>
    </source>
</evidence>
<evidence type="ECO:0000256" key="8">
    <source>
        <dbReference type="RuleBase" id="RU000461"/>
    </source>
</evidence>
<dbReference type="PROSITE" id="PS00086">
    <property type="entry name" value="CYTOCHROME_P450"/>
    <property type="match status" value="1"/>
</dbReference>
<dbReference type="InterPro" id="IPR001128">
    <property type="entry name" value="Cyt_P450"/>
</dbReference>
<keyword evidence="5 7" id="KW-0408">Iron</keyword>
<feature type="transmembrane region" description="Helical" evidence="9">
    <location>
        <begin position="6"/>
        <end position="24"/>
    </location>
</feature>
<keyword evidence="9" id="KW-1133">Transmembrane helix</keyword>
<keyword evidence="9" id="KW-0472">Membrane</keyword>
<keyword evidence="3 7" id="KW-0479">Metal-binding</keyword>
<dbReference type="InterPro" id="IPR002401">
    <property type="entry name" value="Cyt_P450_E_grp-I"/>
</dbReference>
<evidence type="ECO:0000256" key="7">
    <source>
        <dbReference type="PIRSR" id="PIRSR602401-1"/>
    </source>
</evidence>
<comment type="cofactor">
    <cofactor evidence="1 7">
        <name>heme</name>
        <dbReference type="ChEBI" id="CHEBI:30413"/>
    </cofactor>
</comment>
<dbReference type="eggNOG" id="KOG0156">
    <property type="taxonomic scope" value="Eukaryota"/>
</dbReference>
<keyword evidence="7 8" id="KW-0349">Heme</keyword>
<evidence type="ECO:0000313" key="11">
    <source>
        <dbReference type="Proteomes" id="UP000019478"/>
    </source>
</evidence>
<feature type="binding site" description="axial binding residue" evidence="7">
    <location>
        <position position="456"/>
    </location>
    <ligand>
        <name>heme</name>
        <dbReference type="ChEBI" id="CHEBI:30413"/>
    </ligand>
    <ligandPart>
        <name>Fe</name>
        <dbReference type="ChEBI" id="CHEBI:18248"/>
    </ligandPart>
</feature>
<dbReference type="Proteomes" id="UP000019478">
    <property type="component" value="Unassembled WGS sequence"/>
</dbReference>
<dbReference type="PRINTS" id="PR00385">
    <property type="entry name" value="P450"/>
</dbReference>
<evidence type="ECO:0000256" key="9">
    <source>
        <dbReference type="SAM" id="Phobius"/>
    </source>
</evidence>
<name>W9YC65_9EURO</name>
<keyword evidence="6 8" id="KW-0503">Monooxygenase</keyword>
<comment type="caution">
    <text evidence="10">The sequence shown here is derived from an EMBL/GenBank/DDBJ whole genome shotgun (WGS) entry which is preliminary data.</text>
</comment>
<dbReference type="STRING" id="1182542.W9YC65"/>
<dbReference type="GO" id="GO:0004497">
    <property type="term" value="F:monooxygenase activity"/>
    <property type="evidence" value="ECO:0007669"/>
    <property type="project" value="UniProtKB-KW"/>
</dbReference>
<dbReference type="OrthoDB" id="4152480at2759"/>
<reference evidence="10 11" key="1">
    <citation type="submission" date="2013-03" db="EMBL/GenBank/DDBJ databases">
        <title>The Genome Sequence of Capronia epimyces CBS 606.96.</title>
        <authorList>
            <consortium name="The Broad Institute Genomics Platform"/>
            <person name="Cuomo C."/>
            <person name="de Hoog S."/>
            <person name="Gorbushina A."/>
            <person name="Walker B."/>
            <person name="Young S.K."/>
            <person name="Zeng Q."/>
            <person name="Gargeya S."/>
            <person name="Fitzgerald M."/>
            <person name="Haas B."/>
            <person name="Abouelleil A."/>
            <person name="Allen A.W."/>
            <person name="Alvarado L."/>
            <person name="Arachchi H.M."/>
            <person name="Berlin A.M."/>
            <person name="Chapman S.B."/>
            <person name="Gainer-Dewar J."/>
            <person name="Goldberg J."/>
            <person name="Griggs A."/>
            <person name="Gujja S."/>
            <person name="Hansen M."/>
            <person name="Howarth C."/>
            <person name="Imamovic A."/>
            <person name="Ireland A."/>
            <person name="Larimer J."/>
            <person name="McCowan C."/>
            <person name="Murphy C."/>
            <person name="Pearson M."/>
            <person name="Poon T.W."/>
            <person name="Priest M."/>
            <person name="Roberts A."/>
            <person name="Saif S."/>
            <person name="Shea T."/>
            <person name="Sisk P."/>
            <person name="Sykes S."/>
            <person name="Wortman J."/>
            <person name="Nusbaum C."/>
            <person name="Birren B."/>
        </authorList>
    </citation>
    <scope>NUCLEOTIDE SEQUENCE [LARGE SCALE GENOMIC DNA]</scope>
    <source>
        <strain evidence="10 11">CBS 606.96</strain>
    </source>
</reference>
<dbReference type="PANTHER" id="PTHR46300:SF2">
    <property type="entry name" value="CYTOCHROME P450 MONOOXYGENASE ALNH-RELATED"/>
    <property type="match status" value="1"/>
</dbReference>
<dbReference type="Gene3D" id="1.10.630.10">
    <property type="entry name" value="Cytochrome P450"/>
    <property type="match status" value="1"/>
</dbReference>